<reference evidence="2" key="1">
    <citation type="thesis" date="2020" institute="ProQuest LLC" country="789 East Eisenhower Parkway, Ann Arbor, MI, USA">
        <title>Comparative Genomics and Chromosome Evolution.</title>
        <authorList>
            <person name="Mudd A.B."/>
        </authorList>
    </citation>
    <scope>NUCLEOTIDE SEQUENCE</scope>
    <source>
        <strain evidence="2">1538</strain>
        <tissue evidence="2">Blood</tissue>
    </source>
</reference>
<organism evidence="2 3">
    <name type="scientific">Pyxicephalus adspersus</name>
    <name type="common">African bullfrog</name>
    <dbReference type="NCBI Taxonomy" id="30357"/>
    <lineage>
        <taxon>Eukaryota</taxon>
        <taxon>Metazoa</taxon>
        <taxon>Chordata</taxon>
        <taxon>Craniata</taxon>
        <taxon>Vertebrata</taxon>
        <taxon>Euteleostomi</taxon>
        <taxon>Amphibia</taxon>
        <taxon>Batrachia</taxon>
        <taxon>Anura</taxon>
        <taxon>Neobatrachia</taxon>
        <taxon>Ranoidea</taxon>
        <taxon>Pyxicephalidae</taxon>
        <taxon>Pyxicephalinae</taxon>
        <taxon>Pyxicephalus</taxon>
    </lineage>
</organism>
<dbReference type="AlphaFoldDB" id="A0AAV2ZNI6"/>
<dbReference type="Proteomes" id="UP001181693">
    <property type="component" value="Unassembled WGS sequence"/>
</dbReference>
<proteinExistence type="predicted"/>
<evidence type="ECO:0000256" key="1">
    <source>
        <dbReference type="SAM" id="MobiDB-lite"/>
    </source>
</evidence>
<comment type="caution">
    <text evidence="2">The sequence shown here is derived from an EMBL/GenBank/DDBJ whole genome shotgun (WGS) entry which is preliminary data.</text>
</comment>
<evidence type="ECO:0000313" key="2">
    <source>
        <dbReference type="EMBL" id="DBA18101.1"/>
    </source>
</evidence>
<keyword evidence="3" id="KW-1185">Reference proteome</keyword>
<feature type="compositionally biased region" description="Basic and acidic residues" evidence="1">
    <location>
        <begin position="1"/>
        <end position="12"/>
    </location>
</feature>
<evidence type="ECO:0000313" key="3">
    <source>
        <dbReference type="Proteomes" id="UP001181693"/>
    </source>
</evidence>
<sequence>MSETVVVKKQDGSETNSRHFMTADGGRSLPMTKNTSDWTLEATFSEQTKNTTLQQYISVLRRFTNSTTGTSVIFLKLDYYTSSNHRILYADGLAYGPELLMTSLGLS</sequence>
<feature type="region of interest" description="Disordered" evidence="1">
    <location>
        <begin position="1"/>
        <end position="29"/>
    </location>
</feature>
<accession>A0AAV2ZNI6</accession>
<name>A0AAV2ZNI6_PYXAD</name>
<protein>
    <submittedName>
        <fullName evidence="2">Uncharacterized protein</fullName>
    </submittedName>
</protein>
<dbReference type="EMBL" id="DYDO01000009">
    <property type="protein sequence ID" value="DBA18101.1"/>
    <property type="molecule type" value="Genomic_DNA"/>
</dbReference>
<gene>
    <name evidence="2" type="ORF">GDO54_016389</name>
</gene>